<evidence type="ECO:0000259" key="3">
    <source>
        <dbReference type="Pfam" id="PF12793"/>
    </source>
</evidence>
<evidence type="ECO:0000313" key="4">
    <source>
        <dbReference type="EMBL" id="MCL1630340.1"/>
    </source>
</evidence>
<evidence type="ECO:0000256" key="1">
    <source>
        <dbReference type="ARBA" id="ARBA00023125"/>
    </source>
</evidence>
<dbReference type="PANTHER" id="PTHR30290:SF72">
    <property type="entry name" value="HTH-TYPE TRANSCRIPTIONAL REGULATOR SGRR"/>
    <property type="match status" value="1"/>
</dbReference>
<dbReference type="InterPro" id="IPR025370">
    <property type="entry name" value="SgrR_HTH_N"/>
</dbReference>
<dbReference type="InterPro" id="IPR039424">
    <property type="entry name" value="SBP_5"/>
</dbReference>
<dbReference type="RefSeq" id="WP_249094298.1">
    <property type="nucleotide sequence ID" value="NZ_JAMAST010000001.1"/>
</dbReference>
<evidence type="ECO:0000313" key="5">
    <source>
        <dbReference type="Proteomes" id="UP001203004"/>
    </source>
</evidence>
<proteinExistence type="predicted"/>
<dbReference type="PANTHER" id="PTHR30290">
    <property type="entry name" value="PERIPLASMIC BINDING COMPONENT OF ABC TRANSPORTER"/>
    <property type="match status" value="1"/>
</dbReference>
<dbReference type="Gene3D" id="3.10.105.10">
    <property type="entry name" value="Dipeptide-binding Protein, Domain 3"/>
    <property type="match status" value="1"/>
</dbReference>
<sequence>MHAFDYYTEFYLAKVRDAKQHADTSVRECAGIFYCTERNAKLIIRKLVNLHWIYWEGGRGRGHKSRVTFLKRLDALIDEQINEILQKQQLDRAIKFIQSHALPEQLKLKSYNRIKEQFGYHTEASSENKCDMLRIPMKRRLATLDPAFSAITSESHIARQVFDCLVNYNLVNDTYEPHLAHAWDASDQWRNWTFYLRKGVHFHHGRELTAEDVRFTVQRVFDPIERIPCRWYFRTLQQVKIQDRYTITLTFTEPTPALLFFSALNLAILPADIGFNPEHIIGTGAFRIVKYNKQRLVFERFSDYFRERALLDRIELYFAPEFARTQRLYEVPNQDVKSELPVHEKTYEEIGSNYLIFNFNKKGPLNDWHFRNVFDLLIDRNRLIRELGENRLRVSNSFINHDHALKLRPSDNIEKTIKRLLSESTYTGETLLLVHFDHQAVIRDAEWIRQRALQFGICMKLMPMPMNLFYEKQLIHDADLVLGGEVLEENLELGILQLFCNESSLIRRMINCEQARRIDLFMGEFLRAESHHARMSIFRKLEQFIQSERLLIYLYHSKREITFDSALSGVKLNAFGWADFSKLWIKHTT</sequence>
<accession>A0ABT0M7G3</accession>
<dbReference type="Proteomes" id="UP001203004">
    <property type="component" value="Unassembled WGS sequence"/>
</dbReference>
<feature type="domain" description="Transcriptional regulator SgrR N-terminal HTH" evidence="3">
    <location>
        <begin position="18"/>
        <end position="108"/>
    </location>
</feature>
<dbReference type="SUPFAM" id="SSF53850">
    <property type="entry name" value="Periplasmic binding protein-like II"/>
    <property type="match status" value="1"/>
</dbReference>
<dbReference type="Pfam" id="PF12793">
    <property type="entry name" value="SgrR_N"/>
    <property type="match status" value="1"/>
</dbReference>
<evidence type="ECO:0000259" key="2">
    <source>
        <dbReference type="Pfam" id="PF00496"/>
    </source>
</evidence>
<feature type="non-terminal residue" evidence="4">
    <location>
        <position position="589"/>
    </location>
</feature>
<gene>
    <name evidence="4" type="ORF">M3N64_00005</name>
</gene>
<dbReference type="InterPro" id="IPR000914">
    <property type="entry name" value="SBP_5_dom"/>
</dbReference>
<dbReference type="EMBL" id="JAMAST010000001">
    <property type="protein sequence ID" value="MCL1630340.1"/>
    <property type="molecule type" value="Genomic_DNA"/>
</dbReference>
<keyword evidence="5" id="KW-1185">Reference proteome</keyword>
<keyword evidence="1" id="KW-0238">DNA-binding</keyword>
<feature type="domain" description="Solute-binding protein family 5" evidence="2">
    <location>
        <begin position="175"/>
        <end position="484"/>
    </location>
</feature>
<reference evidence="4 5" key="1">
    <citation type="submission" date="2022-05" db="EMBL/GenBank/DDBJ databases">
        <title>Sporolactobacillus sp nov CPB3-1, isolated from tree bark (Mangifera indica L.).</title>
        <authorList>
            <person name="Phuengjayaem S."/>
            <person name="Tanasupawat S."/>
        </authorList>
    </citation>
    <scope>NUCLEOTIDE SEQUENCE [LARGE SCALE GENOMIC DNA]</scope>
    <source>
        <strain evidence="4 5">CPB3-1</strain>
    </source>
</reference>
<dbReference type="Pfam" id="PF00496">
    <property type="entry name" value="SBP_bac_5"/>
    <property type="match status" value="1"/>
</dbReference>
<comment type="caution">
    <text evidence="4">The sequence shown here is derived from an EMBL/GenBank/DDBJ whole genome shotgun (WGS) entry which is preliminary data.</text>
</comment>
<dbReference type="Gene3D" id="3.40.190.10">
    <property type="entry name" value="Periplasmic binding protein-like II"/>
    <property type="match status" value="1"/>
</dbReference>
<protein>
    <submittedName>
        <fullName evidence="4">ABC transporter substrate-binding protein</fullName>
    </submittedName>
</protein>
<name>A0ABT0M7G3_9BACL</name>
<organism evidence="4 5">
    <name type="scientific">Sporolactobacillus mangiferae</name>
    <dbReference type="NCBI Taxonomy" id="2940498"/>
    <lineage>
        <taxon>Bacteria</taxon>
        <taxon>Bacillati</taxon>
        <taxon>Bacillota</taxon>
        <taxon>Bacilli</taxon>
        <taxon>Bacillales</taxon>
        <taxon>Sporolactobacillaceae</taxon>
        <taxon>Sporolactobacillus</taxon>
    </lineage>
</organism>